<accession>J0SAJ2</accession>
<evidence type="ECO:0000313" key="11">
    <source>
        <dbReference type="Proteomes" id="UP000005095"/>
    </source>
</evidence>
<evidence type="ECO:0000256" key="6">
    <source>
        <dbReference type="ARBA" id="ARBA00066387"/>
    </source>
</evidence>
<dbReference type="STRING" id="28892.Metli_1755"/>
<dbReference type="PANTHER" id="PTHR42734">
    <property type="entry name" value="METAL TRANSPORT SYSTEM ATP-BINDING PROTEIN TM_0124-RELATED"/>
    <property type="match status" value="1"/>
</dbReference>
<dbReference type="InterPro" id="IPR003593">
    <property type="entry name" value="AAA+_ATPase"/>
</dbReference>
<sequence>MGSSIGLEGVTFSYPGGSAVFAEISFTVEDGGVYSLLGPNGTGKSTLLKCMGGLIAPSHGRVVLDGRDISEMQPHEIARRIGFVPQTQVSPFPFLVRDIVLMGRASHLSVFAAPSGDDEAIAADALDRVGISHLAERPCTGISGGEWQLVLIARAIAQRPGILLLDEPTSHLDLGNQIRVLDVIRGLAEDGMTIVVATHFPDHALLTSSRVAILKDQRILAMGPPEEVIREDTMHQAYGADVRIVHLGDPINRRICVPVAATFRRGTP</sequence>
<evidence type="ECO:0000256" key="5">
    <source>
        <dbReference type="ARBA" id="ARBA00058960"/>
    </source>
</evidence>
<proteinExistence type="predicted"/>
<evidence type="ECO:0000313" key="10">
    <source>
        <dbReference type="EMBL" id="EJG07699.1"/>
    </source>
</evidence>
<evidence type="ECO:0000256" key="4">
    <source>
        <dbReference type="ARBA" id="ARBA00050590"/>
    </source>
</evidence>
<keyword evidence="1" id="KW-0813">Transport</keyword>
<keyword evidence="11" id="KW-1185">Reference proteome</keyword>
<dbReference type="InterPro" id="IPR027417">
    <property type="entry name" value="P-loop_NTPase"/>
</dbReference>
<dbReference type="InterPro" id="IPR017871">
    <property type="entry name" value="ABC_transporter-like_CS"/>
</dbReference>
<gene>
    <name evidence="10" type="ORF">Metli_1755</name>
</gene>
<dbReference type="CDD" id="cd03214">
    <property type="entry name" value="ABC_Iron-Siderophores_B12_Hemin"/>
    <property type="match status" value="1"/>
</dbReference>
<keyword evidence="3" id="KW-0067">ATP-binding</keyword>
<keyword evidence="2" id="KW-0547">Nucleotide-binding</keyword>
<evidence type="ECO:0000256" key="7">
    <source>
        <dbReference type="ARBA" id="ARBA00073649"/>
    </source>
</evidence>
<dbReference type="EC" id="7.6.2.8" evidence="6"/>
<dbReference type="FunFam" id="3.40.50.300:FF:000134">
    <property type="entry name" value="Iron-enterobactin ABC transporter ATP-binding protein"/>
    <property type="match status" value="1"/>
</dbReference>
<dbReference type="Gene3D" id="3.40.50.300">
    <property type="entry name" value="P-loop containing nucleotide triphosphate hydrolases"/>
    <property type="match status" value="1"/>
</dbReference>
<dbReference type="InterPro" id="IPR050153">
    <property type="entry name" value="Metal_Ion_Import_ABC"/>
</dbReference>
<comment type="function">
    <text evidence="5">Required for corrinoid utilization. Probably part of the ABC transporter complex BtuCDF involved in cobalamin (vitamin B12) import. Probably responsible for energy coupling to the transport system.</text>
</comment>
<evidence type="ECO:0000256" key="2">
    <source>
        <dbReference type="ARBA" id="ARBA00022741"/>
    </source>
</evidence>
<dbReference type="Pfam" id="PF00005">
    <property type="entry name" value="ABC_tran"/>
    <property type="match status" value="1"/>
</dbReference>
<dbReference type="RefSeq" id="WP_004039543.1">
    <property type="nucleotide sequence ID" value="NZ_CM001555.1"/>
</dbReference>
<reference evidence="10 11" key="1">
    <citation type="submission" date="2011-08" db="EMBL/GenBank/DDBJ databases">
        <title>The complete genome of Methanofollis liminatans DSM 4140.</title>
        <authorList>
            <consortium name="US DOE Joint Genome Institute (JGI-PGF)"/>
            <person name="Lucas S."/>
            <person name="Han J."/>
            <person name="Lapidus A."/>
            <person name="Bruce D."/>
            <person name="Goodwin L."/>
            <person name="Pitluck S."/>
            <person name="Peters L."/>
            <person name="Kyrpides N."/>
            <person name="Mavromatis K."/>
            <person name="Ivanova N."/>
            <person name="Mikhailova N."/>
            <person name="Lu M."/>
            <person name="Detter J.C."/>
            <person name="Tapia R."/>
            <person name="Han C."/>
            <person name="Land M."/>
            <person name="Hauser L."/>
            <person name="Markowitz V."/>
            <person name="Cheng J.-F."/>
            <person name="Hugenholtz P."/>
            <person name="Woyke T."/>
            <person name="Wu D."/>
            <person name="Spring S."/>
            <person name="Schuler E."/>
            <person name="Brambilla E."/>
            <person name="Klenk H.-P."/>
            <person name="Eisen J.A."/>
        </authorList>
    </citation>
    <scope>NUCLEOTIDE SEQUENCE [LARGE SCALE GENOMIC DNA]</scope>
    <source>
        <strain evidence="10 11">DSM 4140</strain>
    </source>
</reference>
<dbReference type="OrthoDB" id="24644at2157"/>
<dbReference type="PROSITE" id="PS50893">
    <property type="entry name" value="ABC_TRANSPORTER_2"/>
    <property type="match status" value="1"/>
</dbReference>
<dbReference type="PANTHER" id="PTHR42734:SF19">
    <property type="entry name" value="IRON COMPOUNDS ABC TRANSPORTER, ATP-BINDING PROTEIN"/>
    <property type="match status" value="1"/>
</dbReference>
<dbReference type="Proteomes" id="UP000005095">
    <property type="component" value="Chromosome"/>
</dbReference>
<dbReference type="InterPro" id="IPR003439">
    <property type="entry name" value="ABC_transporter-like_ATP-bd"/>
</dbReference>
<dbReference type="SMART" id="SM00382">
    <property type="entry name" value="AAA"/>
    <property type="match status" value="1"/>
</dbReference>
<protein>
    <recommendedName>
        <fullName evidence="7">Cobalamin import ATP-binding protein BtuD</fullName>
        <ecNumber evidence="6">7.6.2.8</ecNumber>
    </recommendedName>
    <alternativeName>
        <fullName evidence="8">Vitamin B12-transporting ATPase</fullName>
    </alternativeName>
</protein>
<evidence type="ECO:0000256" key="1">
    <source>
        <dbReference type="ARBA" id="ARBA00022448"/>
    </source>
</evidence>
<evidence type="ECO:0000259" key="9">
    <source>
        <dbReference type="PROSITE" id="PS50893"/>
    </source>
</evidence>
<organism evidence="10 11">
    <name type="scientific">Methanofollis liminatans DSM 4140</name>
    <dbReference type="NCBI Taxonomy" id="28892"/>
    <lineage>
        <taxon>Archaea</taxon>
        <taxon>Methanobacteriati</taxon>
        <taxon>Methanobacteriota</taxon>
        <taxon>Stenosarchaea group</taxon>
        <taxon>Methanomicrobia</taxon>
        <taxon>Methanomicrobiales</taxon>
        <taxon>Methanomicrobiaceae</taxon>
        <taxon>Methanofollis</taxon>
    </lineage>
</organism>
<dbReference type="GO" id="GO:0016887">
    <property type="term" value="F:ATP hydrolysis activity"/>
    <property type="evidence" value="ECO:0007669"/>
    <property type="project" value="InterPro"/>
</dbReference>
<dbReference type="GO" id="GO:0015420">
    <property type="term" value="F:ABC-type vitamin B12 transporter activity"/>
    <property type="evidence" value="ECO:0007669"/>
    <property type="project" value="UniProtKB-EC"/>
</dbReference>
<feature type="domain" description="ABC transporter" evidence="9">
    <location>
        <begin position="5"/>
        <end position="241"/>
    </location>
</feature>
<dbReference type="SUPFAM" id="SSF52540">
    <property type="entry name" value="P-loop containing nucleoside triphosphate hydrolases"/>
    <property type="match status" value="1"/>
</dbReference>
<dbReference type="PROSITE" id="PS00211">
    <property type="entry name" value="ABC_TRANSPORTER_1"/>
    <property type="match status" value="1"/>
</dbReference>
<evidence type="ECO:0000256" key="3">
    <source>
        <dbReference type="ARBA" id="ARBA00022840"/>
    </source>
</evidence>
<evidence type="ECO:0000256" key="8">
    <source>
        <dbReference type="ARBA" id="ARBA00077139"/>
    </source>
</evidence>
<dbReference type="EMBL" id="CM001555">
    <property type="protein sequence ID" value="EJG07699.1"/>
    <property type="molecule type" value="Genomic_DNA"/>
</dbReference>
<dbReference type="HOGENOM" id="CLU_000604_1_11_2"/>
<dbReference type="GO" id="GO:0005524">
    <property type="term" value="F:ATP binding"/>
    <property type="evidence" value="ECO:0007669"/>
    <property type="project" value="UniProtKB-KW"/>
</dbReference>
<comment type="catalytic activity">
    <reaction evidence="4">
        <text>an R-cob(III)alamin(out) + ATP + H2O = an R-cob(III)alamin(in) + ADP + phosphate + H(+)</text>
        <dbReference type="Rhea" id="RHEA:17873"/>
        <dbReference type="ChEBI" id="CHEBI:15377"/>
        <dbReference type="ChEBI" id="CHEBI:15378"/>
        <dbReference type="ChEBI" id="CHEBI:30616"/>
        <dbReference type="ChEBI" id="CHEBI:43474"/>
        <dbReference type="ChEBI" id="CHEBI:140785"/>
        <dbReference type="ChEBI" id="CHEBI:456216"/>
        <dbReference type="EC" id="7.6.2.8"/>
    </reaction>
</comment>
<name>J0SAJ2_9EURY</name>
<dbReference type="AlphaFoldDB" id="J0SAJ2"/>